<organism evidence="1 2">
    <name type="scientific">Algoriphagus formosus</name>
    <dbReference type="NCBI Taxonomy" id="2007308"/>
    <lineage>
        <taxon>Bacteria</taxon>
        <taxon>Pseudomonadati</taxon>
        <taxon>Bacteroidota</taxon>
        <taxon>Cytophagia</taxon>
        <taxon>Cytophagales</taxon>
        <taxon>Cyclobacteriaceae</taxon>
        <taxon>Algoriphagus</taxon>
    </lineage>
</organism>
<reference evidence="1 2" key="1">
    <citation type="submission" date="2019-03" db="EMBL/GenBank/DDBJ databases">
        <title>Algoriphagus aquimaris sp. nov., isolated form marine sediment in Pohang, Korea.</title>
        <authorList>
            <person name="Kim J."/>
            <person name="Yoon S.-H."/>
            <person name="Lee S.-S."/>
        </authorList>
    </citation>
    <scope>NUCLEOTIDE SEQUENCE [LARGE SCALE GENOMIC DNA]</scope>
    <source>
        <strain evidence="1 2">F21</strain>
    </source>
</reference>
<accession>A0A4R5VFJ4</accession>
<proteinExistence type="predicted"/>
<protein>
    <submittedName>
        <fullName evidence="1">Type II toxin-antitoxin system VapB family antitoxin</fullName>
    </submittedName>
</protein>
<dbReference type="InterPro" id="IPR019239">
    <property type="entry name" value="VapB_antitoxin"/>
</dbReference>
<name>A0A4R5VFJ4_9BACT</name>
<evidence type="ECO:0000313" key="2">
    <source>
        <dbReference type="Proteomes" id="UP000295438"/>
    </source>
</evidence>
<keyword evidence="2" id="KW-1185">Reference proteome</keyword>
<dbReference type="Proteomes" id="UP000295438">
    <property type="component" value="Unassembled WGS sequence"/>
</dbReference>
<dbReference type="Pfam" id="PF09957">
    <property type="entry name" value="VapB_antitoxin"/>
    <property type="match status" value="1"/>
</dbReference>
<dbReference type="AlphaFoldDB" id="A0A4R5VFJ4"/>
<gene>
    <name evidence="1" type="ORF">E1898_00940</name>
</gene>
<evidence type="ECO:0000313" key="1">
    <source>
        <dbReference type="EMBL" id="TDK50531.1"/>
    </source>
</evidence>
<comment type="caution">
    <text evidence="1">The sequence shown here is derived from an EMBL/GenBank/DDBJ whole genome shotgun (WGS) entry which is preliminary data.</text>
</comment>
<sequence>MRTNIEIDDKLIEEIKLHSKLKTKKNIVNKALKSYLNELKRRELASLAGKIAWEGDLESMRET</sequence>
<dbReference type="EMBL" id="SMUW01000019">
    <property type="protein sequence ID" value="TDK50531.1"/>
    <property type="molecule type" value="Genomic_DNA"/>
</dbReference>